<keyword evidence="1" id="KW-0805">Transcription regulation</keyword>
<dbReference type="GeneID" id="100805301"/>
<organism evidence="4">
    <name type="scientific">Glycine max</name>
    <name type="common">Soybean</name>
    <name type="synonym">Glycine hispida</name>
    <dbReference type="NCBI Taxonomy" id="3847"/>
    <lineage>
        <taxon>Eukaryota</taxon>
        <taxon>Viridiplantae</taxon>
        <taxon>Streptophyta</taxon>
        <taxon>Embryophyta</taxon>
        <taxon>Tracheophyta</taxon>
        <taxon>Spermatophyta</taxon>
        <taxon>Magnoliopsida</taxon>
        <taxon>eudicotyledons</taxon>
        <taxon>Gunneridae</taxon>
        <taxon>Pentapetalae</taxon>
        <taxon>rosids</taxon>
        <taxon>fabids</taxon>
        <taxon>Fabales</taxon>
        <taxon>Fabaceae</taxon>
        <taxon>Papilionoideae</taxon>
        <taxon>50 kb inversion clade</taxon>
        <taxon>NPAAA clade</taxon>
        <taxon>indigoferoid/millettioid clade</taxon>
        <taxon>Phaseoleae</taxon>
        <taxon>Glycine</taxon>
        <taxon>Glycine subgen. Soja</taxon>
    </lineage>
</organism>
<reference evidence="4 5" key="1">
    <citation type="journal article" date="2010" name="Nature">
        <title>Genome sequence of the palaeopolyploid soybean.</title>
        <authorList>
            <person name="Schmutz J."/>
            <person name="Cannon S.B."/>
            <person name="Schlueter J."/>
            <person name="Ma J."/>
            <person name="Mitros T."/>
            <person name="Nelson W."/>
            <person name="Hyten D.L."/>
            <person name="Song Q."/>
            <person name="Thelen J.J."/>
            <person name="Cheng J."/>
            <person name="Xu D."/>
            <person name="Hellsten U."/>
            <person name="May G.D."/>
            <person name="Yu Y."/>
            <person name="Sakurai T."/>
            <person name="Umezawa T."/>
            <person name="Bhattacharyya M.K."/>
            <person name="Sandhu D."/>
            <person name="Valliyodan B."/>
            <person name="Lindquist E."/>
            <person name="Peto M."/>
            <person name="Grant D."/>
            <person name="Shu S."/>
            <person name="Goodstein D."/>
            <person name="Barry K."/>
            <person name="Futrell-Griggs M."/>
            <person name="Abernathy B."/>
            <person name="Du J."/>
            <person name="Tian Z."/>
            <person name="Zhu L."/>
            <person name="Gill N."/>
            <person name="Joshi T."/>
            <person name="Libault M."/>
            <person name="Sethuraman A."/>
            <person name="Zhang X.-C."/>
            <person name="Shinozaki K."/>
            <person name="Nguyen H.T."/>
            <person name="Wing R.A."/>
            <person name="Cregan P."/>
            <person name="Specht J."/>
            <person name="Grimwood J."/>
            <person name="Rokhsar D."/>
            <person name="Stacey G."/>
            <person name="Shoemaker R.C."/>
            <person name="Jackson S.A."/>
        </authorList>
    </citation>
    <scope>NUCLEOTIDE SEQUENCE [LARGE SCALE GENOMIC DNA]</scope>
    <source>
        <strain evidence="5">cv. Williams 82</strain>
        <tissue evidence="4">Callus</tissue>
    </source>
</reference>
<dbReference type="RefSeq" id="XP_003546414.2">
    <property type="nucleotide sequence ID" value="XM_003546366.5"/>
</dbReference>
<keyword evidence="6" id="KW-1185">Reference proteome</keyword>
<dbReference type="PANTHER" id="PTHR33124:SF97">
    <property type="entry name" value="TRANSCRIPTION FACTOR_TRANSCRIPTION REGULATOR"/>
    <property type="match status" value="1"/>
</dbReference>
<evidence type="ECO:0000256" key="2">
    <source>
        <dbReference type="ARBA" id="ARBA00023163"/>
    </source>
</evidence>
<evidence type="ECO:0000259" key="3">
    <source>
        <dbReference type="Pfam" id="PF26576"/>
    </source>
</evidence>
<reference evidence="5" key="2">
    <citation type="submission" date="2018-02" db="UniProtKB">
        <authorList>
            <consortium name="EnsemblPlants"/>
        </authorList>
    </citation>
    <scope>IDENTIFICATION</scope>
    <source>
        <strain evidence="5">Williams 82</strain>
    </source>
</reference>
<evidence type="ECO:0000313" key="6">
    <source>
        <dbReference type="Proteomes" id="UP000008827"/>
    </source>
</evidence>
<name>A0A0R0G226_SOYBN</name>
<dbReference type="PaxDb" id="3847-GLYMA15G17550.1"/>
<dbReference type="GO" id="GO:0006355">
    <property type="term" value="P:regulation of DNA-templated transcription"/>
    <property type="evidence" value="ECO:0007669"/>
    <property type="project" value="InterPro"/>
</dbReference>
<evidence type="ECO:0000256" key="1">
    <source>
        <dbReference type="ARBA" id="ARBA00023015"/>
    </source>
</evidence>
<gene>
    <name evidence="5" type="primary">LOC100805301</name>
    <name evidence="4" type="ORF">GLYMA_15G162800</name>
</gene>
<dbReference type="Proteomes" id="UP000008827">
    <property type="component" value="Chromosome 15"/>
</dbReference>
<protein>
    <recommendedName>
        <fullName evidence="3">IBH1-like N-terminal domain-containing protein</fullName>
    </recommendedName>
</protein>
<dbReference type="EMBL" id="CM000848">
    <property type="protein sequence ID" value="KRH12257.1"/>
    <property type="molecule type" value="Genomic_DNA"/>
</dbReference>
<dbReference type="InterPro" id="IPR044660">
    <property type="entry name" value="IBH1-like"/>
</dbReference>
<dbReference type="InterPro" id="IPR059002">
    <property type="entry name" value="IBH1_N"/>
</dbReference>
<dbReference type="EnsemblPlants" id="KRH12257">
    <property type="protein sequence ID" value="KRH12257"/>
    <property type="gene ID" value="GLYMA_15G162800"/>
</dbReference>
<evidence type="ECO:0000313" key="4">
    <source>
        <dbReference type="EMBL" id="KRH12257.1"/>
    </source>
</evidence>
<feature type="domain" description="IBH1-like N-terminal" evidence="3">
    <location>
        <begin position="21"/>
        <end position="89"/>
    </location>
</feature>
<accession>A0A0R0G226</accession>
<evidence type="ECO:0000313" key="5">
    <source>
        <dbReference type="EnsemblPlants" id="KRH12257"/>
    </source>
</evidence>
<proteinExistence type="predicted"/>
<dbReference type="Pfam" id="PF26576">
    <property type="entry name" value="IBH1_N"/>
    <property type="match status" value="1"/>
</dbReference>
<dbReference type="OrthoDB" id="658598at2759"/>
<dbReference type="PANTHER" id="PTHR33124">
    <property type="entry name" value="TRANSCRIPTION FACTOR IBH1-LIKE 1"/>
    <property type="match status" value="1"/>
</dbReference>
<keyword evidence="2" id="KW-0804">Transcription</keyword>
<sequence>MEGQPAKRRRVYSLEPNKVEQAAFARNYMNYLVPALMKIKERSTSSDQHSGYCDDNIQNVVKYEVDMAMVHSAQGFAWSNALSVKLQRDRVNVDCDTTSFGEGSSSSRVCGQNCEMVPLDNFPSNPSLKSNNKCKEMPEMKRGLREDDDGDEDEVINGQLKSLRRLMPGGEEMCSEQMVTELQSYVSCLQMQHCWHNLRILGPQNMCFISCVMRRGEWNLKVALH</sequence>
<dbReference type="Gramene" id="KRH12257">
    <property type="protein sequence ID" value="KRH12257"/>
    <property type="gene ID" value="GLYMA_15G162800"/>
</dbReference>
<reference evidence="4" key="3">
    <citation type="submission" date="2018-07" db="EMBL/GenBank/DDBJ databases">
        <title>WGS assembly of Glycine max.</title>
        <authorList>
            <person name="Schmutz J."/>
            <person name="Cannon S."/>
            <person name="Schlueter J."/>
            <person name="Ma J."/>
            <person name="Mitros T."/>
            <person name="Nelson W."/>
            <person name="Hyten D."/>
            <person name="Song Q."/>
            <person name="Thelen J."/>
            <person name="Cheng J."/>
            <person name="Xu D."/>
            <person name="Hellsten U."/>
            <person name="May G."/>
            <person name="Yu Y."/>
            <person name="Sakurai T."/>
            <person name="Umezawa T."/>
            <person name="Bhattacharyya M."/>
            <person name="Sandhu D."/>
            <person name="Valliyodan B."/>
            <person name="Lindquist E."/>
            <person name="Peto M."/>
            <person name="Grant D."/>
            <person name="Shu S."/>
            <person name="Goodstein D."/>
            <person name="Barry K."/>
            <person name="Futrell-Griggs M."/>
            <person name="Abernathy B."/>
            <person name="Du J."/>
            <person name="Tian Z."/>
            <person name="Zhu L."/>
            <person name="Gill N."/>
            <person name="Joshi T."/>
            <person name="Libault M."/>
            <person name="Sethuraman A."/>
            <person name="Zhang X."/>
            <person name="Shinozaki K."/>
            <person name="Nguyen H."/>
            <person name="Wing R."/>
            <person name="Cregan P."/>
            <person name="Specht J."/>
            <person name="Grimwood J."/>
            <person name="Rokhsar D."/>
            <person name="Stacey G."/>
            <person name="Shoemaker R."/>
            <person name="Jackson S."/>
        </authorList>
    </citation>
    <scope>NUCLEOTIDE SEQUENCE</scope>
    <source>
        <tissue evidence="4">Callus</tissue>
    </source>
</reference>
<dbReference type="AlphaFoldDB" id="A0A0R0G226"/>
<dbReference type="OMA" id="EIICDEE"/>